<dbReference type="Gene3D" id="1.50.10.10">
    <property type="match status" value="1"/>
</dbReference>
<dbReference type="InterPro" id="IPR012341">
    <property type="entry name" value="6hp_glycosidase-like_sf"/>
</dbReference>
<dbReference type="EMBL" id="SLZR01000011">
    <property type="protein sequence ID" value="TCS39960.1"/>
    <property type="molecule type" value="Genomic_DNA"/>
</dbReference>
<dbReference type="Pfam" id="PF00759">
    <property type="entry name" value="Glyco_hydro_9"/>
    <property type="match status" value="1"/>
</dbReference>
<evidence type="ECO:0000256" key="2">
    <source>
        <dbReference type="ARBA" id="ARBA00023277"/>
    </source>
</evidence>
<evidence type="ECO:0000256" key="3">
    <source>
        <dbReference type="ARBA" id="ARBA00023295"/>
    </source>
</evidence>
<feature type="domain" description="CBM3" evidence="7">
    <location>
        <begin position="545"/>
        <end position="706"/>
    </location>
</feature>
<evidence type="ECO:0000256" key="1">
    <source>
        <dbReference type="ARBA" id="ARBA00022801"/>
    </source>
</evidence>
<dbReference type="GO" id="GO:0000272">
    <property type="term" value="P:polysaccharide catabolic process"/>
    <property type="evidence" value="ECO:0007669"/>
    <property type="project" value="UniProtKB-KW"/>
</dbReference>
<feature type="chain" id="PRO_5021028071" evidence="6">
    <location>
        <begin position="28"/>
        <end position="847"/>
    </location>
</feature>
<evidence type="ECO:0000259" key="8">
    <source>
        <dbReference type="PROSITE" id="PS51173"/>
    </source>
</evidence>
<sequence>MNFPKNKLHRCITASALALSVPITALALTANEPTGDLVQALQMSLYFYDAEESGPSVSSGNQRLEWRGDSEPSDSEIPLEYNLVSGVNLDEDFIEQYRDNLDPDGNGTVDLSGGFHDAGDHVKFGLPQSYAASTLGWGLYEFRDSFEATGSLDHALEELKWFTDYFLRSTFRDDNGDVIAFNYMVGDGSTDHNYWGPPELQLSDEFPRPASFAYEGDPASDQAAGAAAALTLMYLNYSEIDSDYADECLEYAKALYEFAVNNRGLGTDDGFYTSSYDEDEMSWAAVWLYIATDNTDYLDDIVAIDANGNYTGYLSKIISTTADSWQNIWVHSWDTVWGGVFAKLAPVSEGYVSDDLNDNFWYYFQWNLEYWTAGEVEHSDTSDTNYLTASPAGFSVINTWGSARYNTAAQLCALVYRKYAGETEKAIALTDWALSQMNYIMGDNPLEKSYIVGYGDSYVQHPHHRAAHGGEDNSMLIPAEHKHTLWGALAAGPDIDDYHNDDITDYVYNEVAIDYNAGFVGALAGFIEYYGEDQVYDSWEPEAEEEVLGLYSMAKLEQDNDERTQITLQLNNKTSQPPTLYDAFSLKYFFNISELIENGQSIDDVSYEIYYDESSYFDGAATVTGPIAWDATNGIYYMNIAWDGINIWGDMQIQFALLADQDSTWTAYWDSSNDWSMTDVTAASLDYSPYVPLYIDGELIYGSEPVISESSGETDSTENNDDSETIDDSGTTDGSGDTDDTVDSSGVPECNVDYSVVNEWSTGYIGSVTISNNGEGEAISWQTTITYSDNTEIVNSWQADVSGESPTYSASSQSWNGSIDAGDSVSWGFEASINDSYELPAVSVTCE</sequence>
<keyword evidence="4" id="KW-0624">Polysaccharide degradation</keyword>
<dbReference type="PROSITE" id="PS51172">
    <property type="entry name" value="CBM3"/>
    <property type="match status" value="1"/>
</dbReference>
<keyword evidence="10" id="KW-1185">Reference proteome</keyword>
<dbReference type="AlphaFoldDB" id="A0A4V2UJG0"/>
<dbReference type="SMART" id="SM01067">
    <property type="entry name" value="CBM_3"/>
    <property type="match status" value="1"/>
</dbReference>
<dbReference type="Proteomes" id="UP000295793">
    <property type="component" value="Unassembled WGS sequence"/>
</dbReference>
<name>A0A4V2UJG0_9GAMM</name>
<feature type="compositionally biased region" description="Acidic residues" evidence="5">
    <location>
        <begin position="715"/>
        <end position="727"/>
    </location>
</feature>
<evidence type="ECO:0000313" key="9">
    <source>
        <dbReference type="EMBL" id="TCS39960.1"/>
    </source>
</evidence>
<evidence type="ECO:0000256" key="5">
    <source>
        <dbReference type="SAM" id="MobiDB-lite"/>
    </source>
</evidence>
<evidence type="ECO:0000313" key="10">
    <source>
        <dbReference type="Proteomes" id="UP000295793"/>
    </source>
</evidence>
<dbReference type="PANTHER" id="PTHR22298">
    <property type="entry name" value="ENDO-1,4-BETA-GLUCANASE"/>
    <property type="match status" value="1"/>
</dbReference>
<dbReference type="SMART" id="SM00637">
    <property type="entry name" value="CBD_II"/>
    <property type="match status" value="1"/>
</dbReference>
<dbReference type="Gene3D" id="2.60.40.290">
    <property type="match status" value="1"/>
</dbReference>
<dbReference type="InterPro" id="IPR001956">
    <property type="entry name" value="CBM3"/>
</dbReference>
<feature type="signal peptide" evidence="6">
    <location>
        <begin position="1"/>
        <end position="27"/>
    </location>
</feature>
<dbReference type="Pfam" id="PF00942">
    <property type="entry name" value="CBM_3"/>
    <property type="match status" value="1"/>
</dbReference>
<dbReference type="InterPro" id="IPR001919">
    <property type="entry name" value="CBD2"/>
</dbReference>
<dbReference type="InterPro" id="IPR012291">
    <property type="entry name" value="CBM2_carb-bd_dom_sf"/>
</dbReference>
<evidence type="ECO:0000256" key="6">
    <source>
        <dbReference type="SAM" id="SignalP"/>
    </source>
</evidence>
<keyword evidence="2" id="KW-0119">Carbohydrate metabolism</keyword>
<keyword evidence="1" id="KW-0378">Hydrolase</keyword>
<dbReference type="SUPFAM" id="SSF48208">
    <property type="entry name" value="Six-hairpin glycosidases"/>
    <property type="match status" value="1"/>
</dbReference>
<keyword evidence="6" id="KW-0732">Signal</keyword>
<dbReference type="OrthoDB" id="9808897at2"/>
<feature type="region of interest" description="Disordered" evidence="5">
    <location>
        <begin position="707"/>
        <end position="749"/>
    </location>
</feature>
<dbReference type="InterPro" id="IPR008965">
    <property type="entry name" value="CBM2/CBM3_carb-bd_dom_sf"/>
</dbReference>
<dbReference type="InterPro" id="IPR001701">
    <property type="entry name" value="Glyco_hydro_9"/>
</dbReference>
<dbReference type="Gene3D" id="2.60.40.710">
    <property type="entry name" value="Endoglucanase-like"/>
    <property type="match status" value="1"/>
</dbReference>
<reference evidence="9 10" key="1">
    <citation type="submission" date="2019-03" db="EMBL/GenBank/DDBJ databases">
        <title>Genomic Encyclopedia of Archaeal and Bacterial Type Strains, Phase II (KMG-II): from individual species to whole genera.</title>
        <authorList>
            <person name="Goeker M."/>
        </authorList>
    </citation>
    <scope>NUCLEOTIDE SEQUENCE [LARGE SCALE GENOMIC DNA]</scope>
    <source>
        <strain evidence="9 10">DSM 15388</strain>
    </source>
</reference>
<feature type="region of interest" description="Disordered" evidence="5">
    <location>
        <begin position="53"/>
        <end position="74"/>
    </location>
</feature>
<evidence type="ECO:0000259" key="7">
    <source>
        <dbReference type="PROSITE" id="PS51172"/>
    </source>
</evidence>
<dbReference type="PROSITE" id="PS51173">
    <property type="entry name" value="CBM2"/>
    <property type="match status" value="1"/>
</dbReference>
<comment type="caution">
    <text evidence="9">The sequence shown here is derived from an EMBL/GenBank/DDBJ whole genome shotgun (WGS) entry which is preliminary data.</text>
</comment>
<evidence type="ECO:0000256" key="4">
    <source>
        <dbReference type="ARBA" id="ARBA00023326"/>
    </source>
</evidence>
<dbReference type="GO" id="GO:0030248">
    <property type="term" value="F:cellulose binding"/>
    <property type="evidence" value="ECO:0007669"/>
    <property type="project" value="InterPro"/>
</dbReference>
<gene>
    <name evidence="9" type="ORF">BCF53_11151</name>
</gene>
<protein>
    <submittedName>
        <fullName evidence="9">Cellulose binding domain-containing protein</fullName>
    </submittedName>
</protein>
<dbReference type="SUPFAM" id="SSF49384">
    <property type="entry name" value="Carbohydrate-binding domain"/>
    <property type="match status" value="2"/>
</dbReference>
<accession>A0A4V2UJG0</accession>
<proteinExistence type="predicted"/>
<organism evidence="9 10">
    <name type="scientific">Reinekea marinisedimentorum</name>
    <dbReference type="NCBI Taxonomy" id="230495"/>
    <lineage>
        <taxon>Bacteria</taxon>
        <taxon>Pseudomonadati</taxon>
        <taxon>Pseudomonadota</taxon>
        <taxon>Gammaproteobacteria</taxon>
        <taxon>Oceanospirillales</taxon>
        <taxon>Saccharospirillaceae</taxon>
        <taxon>Reinekea</taxon>
    </lineage>
</organism>
<feature type="domain" description="CBM2" evidence="8">
    <location>
        <begin position="743"/>
        <end position="847"/>
    </location>
</feature>
<dbReference type="InterPro" id="IPR008928">
    <property type="entry name" value="6-hairpin_glycosidase_sf"/>
</dbReference>
<dbReference type="Pfam" id="PF00553">
    <property type="entry name" value="CBM_2"/>
    <property type="match status" value="1"/>
</dbReference>
<keyword evidence="3" id="KW-0326">Glycosidase</keyword>
<dbReference type="InterPro" id="IPR036966">
    <property type="entry name" value="CBM3_sf"/>
</dbReference>
<dbReference type="GO" id="GO:0004553">
    <property type="term" value="F:hydrolase activity, hydrolyzing O-glycosyl compounds"/>
    <property type="evidence" value="ECO:0007669"/>
    <property type="project" value="InterPro"/>
</dbReference>